<dbReference type="InterPro" id="IPR026891">
    <property type="entry name" value="Fn3-like"/>
</dbReference>
<dbReference type="GO" id="GO:0009044">
    <property type="term" value="F:xylan 1,4-beta-xylosidase activity"/>
    <property type="evidence" value="ECO:0007669"/>
    <property type="project" value="InterPro"/>
</dbReference>
<sequence>MGVVKALLFVVSLLVVPSTGYRYPFQDPSLPWDDRVDDLVGRLTIEEIQGQLAKGTGATPDISRLDIGAYSWWTNCGRGDVGAGNATSFPESIGLAAAFSPDLMYAVARVSALEARAKNNYFLKHGQYGVHKGLSCFSPNLDIYRDARWGRNEGTWGEDPFLADVYARVFVKAIQGDNPRYALMTATCKHYTASGGPDSYPVSRMKFDAKVSMRDLQMTFLPGFKGCIDAGSYGLLCAYNSINGVPACADKTTLVDVLRSDWGFKGYVISDAGAIEGMKTGHNYYNNSVDIVAGSLNAGCNINAAGGKTKDKDNAYFSMVKAIQEGKLTEKMVRDLIKPTWFTRLRLGEFDPPEMVPYKQLDLSIIQTPAHRMLSVEAAMKSFVLLKNRGDFLPMKQTKYNNVAIIGPMINNPEAQTGNYSPTIMPTYTTTPLETLSKYLAHSVTSTNGCLGDNNCLQYNQTAVIQAVQKSDVIIVCLGLGNDVEKEAHDRMNISFPGHQLDILKDAVDNSPSTTPIVLVMFNAGAVDLRWPDGENRVTSILEVFYPSQAAGDALYNVLTMSNGSSSVPAGRLPITWPASDDQIPPITNFTMEGRTYRYSPPEPLYPFGYGLSYTTFHYSNLTYSDSIAAGVNFTGSVQVQNTGSIDADEVIQVYFSWNSPSVPAPKIQLGNFTRKLIPAGSTVTVQFTIPSRIMALWVDDSTGWKIEYGTYNFYVGGQQPNQKKNVDSNVLKGFFTIFGDKYLGRAR</sequence>
<dbReference type="HOGENOM" id="CLU_004542_5_3_1"/>
<dbReference type="InterPro" id="IPR036881">
    <property type="entry name" value="Glyco_hydro_3_C_sf"/>
</dbReference>
<accession>V3ZKT9</accession>
<protein>
    <recommendedName>
        <fullName evidence="5">Fibronectin type III-like domain-containing protein</fullName>
    </recommendedName>
</protein>
<dbReference type="GO" id="GO:0045493">
    <property type="term" value="P:xylan catabolic process"/>
    <property type="evidence" value="ECO:0007669"/>
    <property type="project" value="InterPro"/>
</dbReference>
<dbReference type="InterPro" id="IPR002772">
    <property type="entry name" value="Glyco_hydro_3_C"/>
</dbReference>
<dbReference type="CTD" id="20240857"/>
<dbReference type="Pfam" id="PF01915">
    <property type="entry name" value="Glyco_hydro_3_C"/>
    <property type="match status" value="1"/>
</dbReference>
<gene>
    <name evidence="6" type="ORF">LOTGIDRAFT_168369</name>
</gene>
<dbReference type="AlphaFoldDB" id="V3ZKT9"/>
<dbReference type="InterPro" id="IPR001764">
    <property type="entry name" value="Glyco_hydro_3_N"/>
</dbReference>
<dbReference type="SMART" id="SM01217">
    <property type="entry name" value="Fn3_like"/>
    <property type="match status" value="1"/>
</dbReference>
<dbReference type="RefSeq" id="XP_009064497.1">
    <property type="nucleotide sequence ID" value="XM_009066249.1"/>
</dbReference>
<dbReference type="GO" id="GO:0031222">
    <property type="term" value="P:arabinan catabolic process"/>
    <property type="evidence" value="ECO:0007669"/>
    <property type="project" value="TreeGrafter"/>
</dbReference>
<keyword evidence="2" id="KW-0378">Hydrolase</keyword>
<evidence type="ECO:0000256" key="4">
    <source>
        <dbReference type="SAM" id="SignalP"/>
    </source>
</evidence>
<dbReference type="InterPro" id="IPR013783">
    <property type="entry name" value="Ig-like_fold"/>
</dbReference>
<dbReference type="OMA" id="YSFPQHI"/>
<feature type="signal peptide" evidence="4">
    <location>
        <begin position="1"/>
        <end position="20"/>
    </location>
</feature>
<dbReference type="Gene3D" id="3.40.50.1700">
    <property type="entry name" value="Glycoside hydrolase family 3 C-terminal domain"/>
    <property type="match status" value="1"/>
</dbReference>
<dbReference type="InterPro" id="IPR044993">
    <property type="entry name" value="BXL"/>
</dbReference>
<dbReference type="STRING" id="225164.V3ZKT9"/>
<keyword evidence="7" id="KW-1185">Reference proteome</keyword>
<keyword evidence="3" id="KW-0326">Glycosidase</keyword>
<organism evidence="6 7">
    <name type="scientific">Lottia gigantea</name>
    <name type="common">Giant owl limpet</name>
    <dbReference type="NCBI Taxonomy" id="225164"/>
    <lineage>
        <taxon>Eukaryota</taxon>
        <taxon>Metazoa</taxon>
        <taxon>Spiralia</taxon>
        <taxon>Lophotrochozoa</taxon>
        <taxon>Mollusca</taxon>
        <taxon>Gastropoda</taxon>
        <taxon>Patellogastropoda</taxon>
        <taxon>Lottioidea</taxon>
        <taxon>Lottiidae</taxon>
        <taxon>Lottia</taxon>
    </lineage>
</organism>
<dbReference type="Gene3D" id="3.20.20.300">
    <property type="entry name" value="Glycoside hydrolase, family 3, N-terminal domain"/>
    <property type="match status" value="1"/>
</dbReference>
<dbReference type="InterPro" id="IPR036962">
    <property type="entry name" value="Glyco_hydro_3_N_sf"/>
</dbReference>
<dbReference type="Gene3D" id="2.60.40.10">
    <property type="entry name" value="Immunoglobulins"/>
    <property type="match status" value="1"/>
</dbReference>
<evidence type="ECO:0000256" key="1">
    <source>
        <dbReference type="ARBA" id="ARBA00022729"/>
    </source>
</evidence>
<dbReference type="Pfam" id="PF14310">
    <property type="entry name" value="Fn3-like"/>
    <property type="match status" value="1"/>
</dbReference>
<name>V3ZKT9_LOTGI</name>
<evidence type="ECO:0000259" key="5">
    <source>
        <dbReference type="SMART" id="SM01217"/>
    </source>
</evidence>
<dbReference type="PANTHER" id="PTHR42721:SF42">
    <property type="entry name" value="FIBRONECTIN TYPE III-LIKE DOMAIN-CONTAINING PROTEIN"/>
    <property type="match status" value="1"/>
</dbReference>
<dbReference type="SUPFAM" id="SSF51445">
    <property type="entry name" value="(Trans)glycosidases"/>
    <property type="match status" value="1"/>
</dbReference>
<dbReference type="PRINTS" id="PR00133">
    <property type="entry name" value="GLHYDRLASE3"/>
</dbReference>
<evidence type="ECO:0000256" key="3">
    <source>
        <dbReference type="ARBA" id="ARBA00023295"/>
    </source>
</evidence>
<evidence type="ECO:0000313" key="6">
    <source>
        <dbReference type="EMBL" id="ESO84877.1"/>
    </source>
</evidence>
<feature type="chain" id="PRO_5004716368" description="Fibronectin type III-like domain-containing protein" evidence="4">
    <location>
        <begin position="21"/>
        <end position="748"/>
    </location>
</feature>
<dbReference type="InterPro" id="IPR017853">
    <property type="entry name" value="GH"/>
</dbReference>
<dbReference type="PANTHER" id="PTHR42721">
    <property type="entry name" value="SUGAR HYDROLASE-RELATED"/>
    <property type="match status" value="1"/>
</dbReference>
<dbReference type="Proteomes" id="UP000030746">
    <property type="component" value="Unassembled WGS sequence"/>
</dbReference>
<dbReference type="Pfam" id="PF00933">
    <property type="entry name" value="Glyco_hydro_3"/>
    <property type="match status" value="1"/>
</dbReference>
<proteinExistence type="predicted"/>
<dbReference type="EMBL" id="KB203382">
    <property type="protein sequence ID" value="ESO84877.1"/>
    <property type="molecule type" value="Genomic_DNA"/>
</dbReference>
<dbReference type="OrthoDB" id="47059at2759"/>
<reference evidence="6 7" key="1">
    <citation type="journal article" date="2013" name="Nature">
        <title>Insights into bilaterian evolution from three spiralian genomes.</title>
        <authorList>
            <person name="Simakov O."/>
            <person name="Marletaz F."/>
            <person name="Cho S.J."/>
            <person name="Edsinger-Gonzales E."/>
            <person name="Havlak P."/>
            <person name="Hellsten U."/>
            <person name="Kuo D.H."/>
            <person name="Larsson T."/>
            <person name="Lv J."/>
            <person name="Arendt D."/>
            <person name="Savage R."/>
            <person name="Osoegawa K."/>
            <person name="de Jong P."/>
            <person name="Grimwood J."/>
            <person name="Chapman J.A."/>
            <person name="Shapiro H."/>
            <person name="Aerts A."/>
            <person name="Otillar R.P."/>
            <person name="Terry A.Y."/>
            <person name="Boore J.L."/>
            <person name="Grigoriev I.V."/>
            <person name="Lindberg D.R."/>
            <person name="Seaver E.C."/>
            <person name="Weisblat D.A."/>
            <person name="Putnam N.H."/>
            <person name="Rokhsar D.S."/>
        </authorList>
    </citation>
    <scope>NUCLEOTIDE SEQUENCE [LARGE SCALE GENOMIC DNA]</scope>
</reference>
<dbReference type="KEGG" id="lgi:LOTGIDRAFT_168369"/>
<evidence type="ECO:0000256" key="2">
    <source>
        <dbReference type="ARBA" id="ARBA00022801"/>
    </source>
</evidence>
<keyword evidence="1 4" id="KW-0732">Signal</keyword>
<dbReference type="SUPFAM" id="SSF52279">
    <property type="entry name" value="Beta-D-glucan exohydrolase, C-terminal domain"/>
    <property type="match status" value="1"/>
</dbReference>
<evidence type="ECO:0000313" key="7">
    <source>
        <dbReference type="Proteomes" id="UP000030746"/>
    </source>
</evidence>
<feature type="domain" description="Fibronectin type III-like" evidence="5">
    <location>
        <begin position="650"/>
        <end position="720"/>
    </location>
</feature>
<dbReference type="GO" id="GO:0046556">
    <property type="term" value="F:alpha-L-arabinofuranosidase activity"/>
    <property type="evidence" value="ECO:0007669"/>
    <property type="project" value="TreeGrafter"/>
</dbReference>
<dbReference type="GeneID" id="20240857"/>